<dbReference type="EMBL" id="BAAALT010000275">
    <property type="protein sequence ID" value="GAA1832637.1"/>
    <property type="molecule type" value="Genomic_DNA"/>
</dbReference>
<feature type="chain" id="PRO_5045704896" description="Secreted protein" evidence="1">
    <location>
        <begin position="33"/>
        <end position="181"/>
    </location>
</feature>
<gene>
    <name evidence="2" type="ORF">GCM10009682_58890</name>
</gene>
<evidence type="ECO:0000313" key="3">
    <source>
        <dbReference type="Proteomes" id="UP001500218"/>
    </source>
</evidence>
<protein>
    <recommendedName>
        <fullName evidence="4">Secreted protein</fullName>
    </recommendedName>
</protein>
<reference evidence="2 3" key="1">
    <citation type="journal article" date="2019" name="Int. J. Syst. Evol. Microbiol.">
        <title>The Global Catalogue of Microorganisms (GCM) 10K type strain sequencing project: providing services to taxonomists for standard genome sequencing and annotation.</title>
        <authorList>
            <consortium name="The Broad Institute Genomics Platform"/>
            <consortium name="The Broad Institute Genome Sequencing Center for Infectious Disease"/>
            <person name="Wu L."/>
            <person name="Ma J."/>
        </authorList>
    </citation>
    <scope>NUCLEOTIDE SEQUENCE [LARGE SCALE GENOMIC DNA]</scope>
    <source>
        <strain evidence="2 3">JCM 13250</strain>
    </source>
</reference>
<proteinExistence type="predicted"/>
<comment type="caution">
    <text evidence="2">The sequence shown here is derived from an EMBL/GenBank/DDBJ whole genome shotgun (WGS) entry which is preliminary data.</text>
</comment>
<accession>A0ABN2MP96</accession>
<evidence type="ECO:0000256" key="1">
    <source>
        <dbReference type="SAM" id="SignalP"/>
    </source>
</evidence>
<dbReference type="RefSeq" id="WP_344139342.1">
    <property type="nucleotide sequence ID" value="NZ_BAAALT010000275.1"/>
</dbReference>
<dbReference type="Proteomes" id="UP001500218">
    <property type="component" value="Unassembled WGS sequence"/>
</dbReference>
<keyword evidence="3" id="KW-1185">Reference proteome</keyword>
<evidence type="ECO:0000313" key="2">
    <source>
        <dbReference type="EMBL" id="GAA1832637.1"/>
    </source>
</evidence>
<keyword evidence="1" id="KW-0732">Signal</keyword>
<feature type="signal peptide" evidence="1">
    <location>
        <begin position="1"/>
        <end position="32"/>
    </location>
</feature>
<organism evidence="2 3">
    <name type="scientific">Luedemannella flava</name>
    <dbReference type="NCBI Taxonomy" id="349316"/>
    <lineage>
        <taxon>Bacteria</taxon>
        <taxon>Bacillati</taxon>
        <taxon>Actinomycetota</taxon>
        <taxon>Actinomycetes</taxon>
        <taxon>Micromonosporales</taxon>
        <taxon>Micromonosporaceae</taxon>
        <taxon>Luedemannella</taxon>
    </lineage>
</organism>
<sequence length="181" mass="19042">MKTLTAKIGRAVAVVTVALCATLTVGATAAHADDPVKRTMVVSSVTLETTQAPCSATAVWGVAAGDSEAAKWGNYQVCWYPRSIVGSGVDFSGFGGQAGADLLTEFRRQAPETGPLGDGVSYCVYRMPAGPNRAALITYRNKLYSAVVTDTYADGHRVVHPAVTGTFRVQPTIAWNPGCWT</sequence>
<evidence type="ECO:0008006" key="4">
    <source>
        <dbReference type="Google" id="ProtNLM"/>
    </source>
</evidence>
<name>A0ABN2MP96_9ACTN</name>